<reference evidence="2 3" key="1">
    <citation type="submission" date="2019-07" db="EMBL/GenBank/DDBJ databases">
        <title>Whole genome shotgun sequence of Microvirga aerophila NBRC 106136.</title>
        <authorList>
            <person name="Hosoyama A."/>
            <person name="Uohara A."/>
            <person name="Ohji S."/>
            <person name="Ichikawa N."/>
        </authorList>
    </citation>
    <scope>NUCLEOTIDE SEQUENCE [LARGE SCALE GENOMIC DNA]</scope>
    <source>
        <strain evidence="2 3">NBRC 106136</strain>
    </source>
</reference>
<dbReference type="AlphaFoldDB" id="A0A512C3K9"/>
<evidence type="ECO:0000259" key="1">
    <source>
        <dbReference type="Pfam" id="PF03972"/>
    </source>
</evidence>
<dbReference type="InterPro" id="IPR036148">
    <property type="entry name" value="MmgE/PrpD_sf"/>
</dbReference>
<dbReference type="InterPro" id="IPR045336">
    <property type="entry name" value="MmgE_PrpD_N"/>
</dbReference>
<dbReference type="GO" id="GO:0016829">
    <property type="term" value="F:lyase activity"/>
    <property type="evidence" value="ECO:0007669"/>
    <property type="project" value="InterPro"/>
</dbReference>
<name>A0A512C3K9_9HYPH</name>
<keyword evidence="3" id="KW-1185">Reference proteome</keyword>
<proteinExistence type="predicted"/>
<dbReference type="Gene3D" id="1.10.4100.10">
    <property type="entry name" value="2-methylcitrate dehydratase PrpD"/>
    <property type="match status" value="1"/>
</dbReference>
<dbReference type="RefSeq" id="WP_210250172.1">
    <property type="nucleotide sequence ID" value="NZ_BJYU01000247.1"/>
</dbReference>
<dbReference type="SUPFAM" id="SSF103378">
    <property type="entry name" value="2-methylcitrate dehydratase PrpD"/>
    <property type="match status" value="1"/>
</dbReference>
<dbReference type="InterPro" id="IPR042183">
    <property type="entry name" value="MmgE/PrpD_sf_1"/>
</dbReference>
<evidence type="ECO:0000313" key="3">
    <source>
        <dbReference type="Proteomes" id="UP000321085"/>
    </source>
</evidence>
<accession>A0A512C3K9</accession>
<dbReference type="EMBL" id="BJYU01000247">
    <property type="protein sequence ID" value="GEO18799.1"/>
    <property type="molecule type" value="Genomic_DNA"/>
</dbReference>
<dbReference type="Pfam" id="PF03972">
    <property type="entry name" value="MmgE_PrpD_N"/>
    <property type="match status" value="1"/>
</dbReference>
<protein>
    <recommendedName>
        <fullName evidence="1">MmgE/PrpD N-terminal domain-containing protein</fullName>
    </recommendedName>
</protein>
<comment type="caution">
    <text evidence="2">The sequence shown here is derived from an EMBL/GenBank/DDBJ whole genome shotgun (WGS) entry which is preliminary data.</text>
</comment>
<organism evidence="2 3">
    <name type="scientific">Microvirga aerophila</name>
    <dbReference type="NCBI Taxonomy" id="670291"/>
    <lineage>
        <taxon>Bacteria</taxon>
        <taxon>Pseudomonadati</taxon>
        <taxon>Pseudomonadota</taxon>
        <taxon>Alphaproteobacteria</taxon>
        <taxon>Hyphomicrobiales</taxon>
        <taxon>Methylobacteriaceae</taxon>
        <taxon>Microvirga</taxon>
    </lineage>
</organism>
<dbReference type="Proteomes" id="UP000321085">
    <property type="component" value="Unassembled WGS sequence"/>
</dbReference>
<sequence>MDTSRRWDGRELLTSLVLGFKIATRAGMALHGSVEDYHTSGAWNALGCASMLARYLNLDENRTRHAVGIVEYHGPRTEMMRCIDHPTMVKDRSGWGALAGVSAAHLASDGFTDAPAALIEADRSGIWNNLGERW</sequence>
<evidence type="ECO:0000313" key="2">
    <source>
        <dbReference type="EMBL" id="GEO18799.1"/>
    </source>
</evidence>
<feature type="domain" description="MmgE/PrpD N-terminal" evidence="1">
    <location>
        <begin position="6"/>
        <end position="123"/>
    </location>
</feature>
<gene>
    <name evidence="2" type="ORF">MAE02_64950</name>
</gene>